<dbReference type="SUPFAM" id="SSF53335">
    <property type="entry name" value="S-adenosyl-L-methionine-dependent methyltransferases"/>
    <property type="match status" value="1"/>
</dbReference>
<dbReference type="PANTHER" id="PTHR43861:SF3">
    <property type="entry name" value="PUTATIVE (AFU_ORTHOLOGUE AFUA_2G14390)-RELATED"/>
    <property type="match status" value="1"/>
</dbReference>
<dbReference type="Pfam" id="PF13489">
    <property type="entry name" value="Methyltransf_23"/>
    <property type="match status" value="1"/>
</dbReference>
<feature type="transmembrane region" description="Helical" evidence="2">
    <location>
        <begin position="202"/>
        <end position="225"/>
    </location>
</feature>
<protein>
    <submittedName>
        <fullName evidence="3">Class I SAM-dependent methyltransferase</fullName>
    </submittedName>
</protein>
<evidence type="ECO:0000313" key="3">
    <source>
        <dbReference type="EMBL" id="WIM05119.1"/>
    </source>
</evidence>
<organism evidence="3">
    <name type="scientific">Candidatus Nitricoxidivorans perseverans</name>
    <dbReference type="NCBI Taxonomy" id="2975601"/>
    <lineage>
        <taxon>Bacteria</taxon>
        <taxon>Pseudomonadati</taxon>
        <taxon>Pseudomonadota</taxon>
        <taxon>Betaproteobacteria</taxon>
        <taxon>Nitrosomonadales</taxon>
        <taxon>Sterolibacteriaceae</taxon>
        <taxon>Candidatus Nitricoxidivorans</taxon>
    </lineage>
</organism>
<sequence>MRLLFGFRRRWLGRLPQMNRPDAAVLDVGCGDGQFLAYLASQGFRELDGVEPSQSRRQNACVRGLRVAASLDELDRRKFDIIFLWHVLEHVPAPMALLRELCGRLDDRGVLVVSIPNHAGWQTRYFGSCSAYLDYGRHLWYWDSSAIDDILKEELPGMRVREMGGRNFEYEIFGWVDTLGSRLAGKANFIHSRLKKKLGSPAGHAGALILAGLLLPLAGILALLLPPSAASTLTLVIERDRGDGVAADNNPRSATTWSSTL</sequence>
<dbReference type="PANTHER" id="PTHR43861">
    <property type="entry name" value="TRANS-ACONITATE 2-METHYLTRANSFERASE-RELATED"/>
    <property type="match status" value="1"/>
</dbReference>
<dbReference type="InterPro" id="IPR029063">
    <property type="entry name" value="SAM-dependent_MTases_sf"/>
</dbReference>
<dbReference type="KEGG" id="npv:OHM77_10490"/>
<keyword evidence="2" id="KW-1133">Transmembrane helix</keyword>
<dbReference type="Proteomes" id="UP001234916">
    <property type="component" value="Chromosome"/>
</dbReference>
<name>A0AA49FJY3_9PROT</name>
<reference evidence="3" key="1">
    <citation type="journal article" date="2023" name="Nat. Microbiol.">
        <title>Enrichment and characterization of a nitric oxide-reducing microbial community in a continuous bioreactor.</title>
        <authorList>
            <person name="Garrido-Amador P."/>
            <person name="Stortenbeker N."/>
            <person name="Wessels H.J.C.T."/>
            <person name="Speth D.R."/>
            <person name="Garcia-Heredia I."/>
            <person name="Kartal B."/>
        </authorList>
    </citation>
    <scope>NUCLEOTIDE SEQUENCE</scope>
    <source>
        <strain evidence="3">MAG1</strain>
    </source>
</reference>
<keyword evidence="1" id="KW-0808">Transferase</keyword>
<keyword evidence="2" id="KW-0472">Membrane</keyword>
<dbReference type="AlphaFoldDB" id="A0AA49FJY3"/>
<evidence type="ECO:0000256" key="1">
    <source>
        <dbReference type="ARBA" id="ARBA00022679"/>
    </source>
</evidence>
<proteinExistence type="predicted"/>
<gene>
    <name evidence="3" type="ORF">OHM77_10490</name>
</gene>
<dbReference type="GO" id="GO:0008168">
    <property type="term" value="F:methyltransferase activity"/>
    <property type="evidence" value="ECO:0007669"/>
    <property type="project" value="UniProtKB-KW"/>
</dbReference>
<dbReference type="GO" id="GO:0032259">
    <property type="term" value="P:methylation"/>
    <property type="evidence" value="ECO:0007669"/>
    <property type="project" value="UniProtKB-KW"/>
</dbReference>
<keyword evidence="2" id="KW-0812">Transmembrane</keyword>
<evidence type="ECO:0000256" key="2">
    <source>
        <dbReference type="SAM" id="Phobius"/>
    </source>
</evidence>
<dbReference type="EMBL" id="CP107246">
    <property type="protein sequence ID" value="WIM05119.1"/>
    <property type="molecule type" value="Genomic_DNA"/>
</dbReference>
<accession>A0AA49FJY3</accession>
<keyword evidence="3" id="KW-0489">Methyltransferase</keyword>
<dbReference type="Gene3D" id="3.40.50.150">
    <property type="entry name" value="Vaccinia Virus protein VP39"/>
    <property type="match status" value="1"/>
</dbReference>
<dbReference type="CDD" id="cd02440">
    <property type="entry name" value="AdoMet_MTases"/>
    <property type="match status" value="1"/>
</dbReference>